<dbReference type="Proteomes" id="UP000295717">
    <property type="component" value="Unassembled WGS sequence"/>
</dbReference>
<dbReference type="AlphaFoldDB" id="A0A4R3N1W2"/>
<proteinExistence type="predicted"/>
<accession>A0A4R3N1W2</accession>
<dbReference type="OrthoDB" id="9801717at2"/>
<protein>
    <submittedName>
        <fullName evidence="1">Uncharacterized protein</fullName>
    </submittedName>
</protein>
<sequence>MTQNPSTHEEKVRSFWDRYVQSLHESGIQPPFDRWMVIRAEHDIAAYPDRKLAEQSPEDVDAYLAVLGRKPGLKDWQFRQAVDAIQNLLRLASVNWLDRVDWDHWRASARGLASIRQAHERKRGRIYLLLSPRENKSVLFFFASPFSFNADIRTGRARACRTSSVPNRDCLLASNTMS</sequence>
<evidence type="ECO:0000313" key="1">
    <source>
        <dbReference type="EMBL" id="TCT22217.1"/>
    </source>
</evidence>
<organism evidence="1 2">
    <name type="scientific">Thiobaca trueperi</name>
    <dbReference type="NCBI Taxonomy" id="127458"/>
    <lineage>
        <taxon>Bacteria</taxon>
        <taxon>Pseudomonadati</taxon>
        <taxon>Pseudomonadota</taxon>
        <taxon>Gammaproteobacteria</taxon>
        <taxon>Chromatiales</taxon>
        <taxon>Chromatiaceae</taxon>
        <taxon>Thiobaca</taxon>
    </lineage>
</organism>
<dbReference type="EMBL" id="SMAO01000003">
    <property type="protein sequence ID" value="TCT22217.1"/>
    <property type="molecule type" value="Genomic_DNA"/>
</dbReference>
<reference evidence="1 2" key="1">
    <citation type="submission" date="2019-03" db="EMBL/GenBank/DDBJ databases">
        <title>Genomic Encyclopedia of Type Strains, Phase IV (KMG-IV): sequencing the most valuable type-strain genomes for metagenomic binning, comparative biology and taxonomic classification.</title>
        <authorList>
            <person name="Goeker M."/>
        </authorList>
    </citation>
    <scope>NUCLEOTIDE SEQUENCE [LARGE SCALE GENOMIC DNA]</scope>
    <source>
        <strain evidence="1 2">DSM 13587</strain>
    </source>
</reference>
<keyword evidence="2" id="KW-1185">Reference proteome</keyword>
<gene>
    <name evidence="1" type="ORF">EDC35_103316</name>
</gene>
<evidence type="ECO:0000313" key="2">
    <source>
        <dbReference type="Proteomes" id="UP000295717"/>
    </source>
</evidence>
<name>A0A4R3N1W2_9GAMM</name>
<comment type="caution">
    <text evidence="1">The sequence shown here is derived from an EMBL/GenBank/DDBJ whole genome shotgun (WGS) entry which is preliminary data.</text>
</comment>
<dbReference type="RefSeq" id="WP_132976611.1">
    <property type="nucleotide sequence ID" value="NZ_SMAO01000003.1"/>
</dbReference>